<dbReference type="PROSITE" id="PS50001">
    <property type="entry name" value="SH2"/>
    <property type="match status" value="1"/>
</dbReference>
<dbReference type="SMART" id="SM00326">
    <property type="entry name" value="SH3"/>
    <property type="match status" value="1"/>
</dbReference>
<protein>
    <submittedName>
        <fullName evidence="9">SH2 domain-containing protein</fullName>
    </submittedName>
</protein>
<dbReference type="Pfam" id="PF00017">
    <property type="entry name" value="SH2"/>
    <property type="match status" value="1"/>
</dbReference>
<evidence type="ECO:0000313" key="9">
    <source>
        <dbReference type="WBParaSite" id="TASK_0000023401-mRNA-1"/>
    </source>
</evidence>
<sequence length="177" mass="20384">MSENSTWAFALYDCEAEQEEDLAFRAGDLLHILQSPLMGEDENWIIAVNPRTGGKGEVPCNYITRERGYSAALDAFKQTDRSGATKLLQSQDYLKKFNYVVRPSSERTVMALSIRNAENLVRHYRIYFNSQDQSCRLFEGKTFKTIEDLVIYYMENEITRGCILRAYESLCIIPPLL</sequence>
<reference evidence="7 8" key="2">
    <citation type="submission" date="2018-11" db="EMBL/GenBank/DDBJ databases">
        <authorList>
            <consortium name="Pathogen Informatics"/>
        </authorList>
    </citation>
    <scope>NUCLEOTIDE SEQUENCE [LARGE SCALE GENOMIC DNA]</scope>
</reference>
<evidence type="ECO:0000256" key="4">
    <source>
        <dbReference type="PROSITE-ProRule" id="PRU00192"/>
    </source>
</evidence>
<dbReference type="STRING" id="60517.A0A0R3VSS5"/>
<dbReference type="InterPro" id="IPR036860">
    <property type="entry name" value="SH2_dom_sf"/>
</dbReference>
<dbReference type="Proteomes" id="UP000282613">
    <property type="component" value="Unassembled WGS sequence"/>
</dbReference>
<gene>
    <name evidence="7" type="ORF">TASK_LOCUS235</name>
</gene>
<dbReference type="Gene3D" id="2.30.30.40">
    <property type="entry name" value="SH3 Domains"/>
    <property type="match status" value="1"/>
</dbReference>
<evidence type="ECO:0000313" key="8">
    <source>
        <dbReference type="Proteomes" id="UP000282613"/>
    </source>
</evidence>
<keyword evidence="2 3" id="KW-0727">SH2 domain</keyword>
<dbReference type="OrthoDB" id="19092at2759"/>
<dbReference type="AlphaFoldDB" id="A0A0R3VSS5"/>
<organism evidence="9">
    <name type="scientific">Taenia asiatica</name>
    <name type="common">Asian tapeworm</name>
    <dbReference type="NCBI Taxonomy" id="60517"/>
    <lineage>
        <taxon>Eukaryota</taxon>
        <taxon>Metazoa</taxon>
        <taxon>Spiralia</taxon>
        <taxon>Lophotrochozoa</taxon>
        <taxon>Platyhelminthes</taxon>
        <taxon>Cestoda</taxon>
        <taxon>Eucestoda</taxon>
        <taxon>Cyclophyllidea</taxon>
        <taxon>Taeniidae</taxon>
        <taxon>Taenia</taxon>
    </lineage>
</organism>
<evidence type="ECO:0000256" key="2">
    <source>
        <dbReference type="ARBA" id="ARBA00022999"/>
    </source>
</evidence>
<keyword evidence="1 4" id="KW-0728">SH3 domain</keyword>
<evidence type="ECO:0000256" key="1">
    <source>
        <dbReference type="ARBA" id="ARBA00022443"/>
    </source>
</evidence>
<dbReference type="PRINTS" id="PR00452">
    <property type="entry name" value="SH3DOMAIN"/>
</dbReference>
<evidence type="ECO:0000256" key="3">
    <source>
        <dbReference type="PROSITE-ProRule" id="PRU00191"/>
    </source>
</evidence>
<evidence type="ECO:0000313" key="7">
    <source>
        <dbReference type="EMBL" id="VDK20503.1"/>
    </source>
</evidence>
<dbReference type="InterPro" id="IPR000980">
    <property type="entry name" value="SH2"/>
</dbReference>
<feature type="domain" description="SH3" evidence="6">
    <location>
        <begin position="3"/>
        <end position="68"/>
    </location>
</feature>
<dbReference type="InterPro" id="IPR036028">
    <property type="entry name" value="SH3-like_dom_sf"/>
</dbReference>
<dbReference type="CDD" id="cd00173">
    <property type="entry name" value="SH2"/>
    <property type="match status" value="1"/>
</dbReference>
<evidence type="ECO:0000259" key="5">
    <source>
        <dbReference type="PROSITE" id="PS50001"/>
    </source>
</evidence>
<dbReference type="WBParaSite" id="TASK_0000023401-mRNA-1">
    <property type="protein sequence ID" value="TASK_0000023401-mRNA-1"/>
    <property type="gene ID" value="TASK_0000023401"/>
</dbReference>
<keyword evidence="8" id="KW-1185">Reference proteome</keyword>
<reference evidence="9" key="1">
    <citation type="submission" date="2017-02" db="UniProtKB">
        <authorList>
            <consortium name="WormBaseParasite"/>
        </authorList>
    </citation>
    <scope>IDENTIFICATION</scope>
</reference>
<feature type="domain" description="SH2" evidence="5">
    <location>
        <begin position="68"/>
        <end position="176"/>
    </location>
</feature>
<accession>A0A0R3VSS5</accession>
<proteinExistence type="predicted"/>
<dbReference type="Gene3D" id="3.30.505.10">
    <property type="entry name" value="SH2 domain"/>
    <property type="match status" value="1"/>
</dbReference>
<evidence type="ECO:0000259" key="6">
    <source>
        <dbReference type="PROSITE" id="PS50002"/>
    </source>
</evidence>
<name>A0A0R3VSS5_TAEAS</name>
<dbReference type="SUPFAM" id="SSF55550">
    <property type="entry name" value="SH2 domain"/>
    <property type="match status" value="1"/>
</dbReference>
<dbReference type="InterPro" id="IPR001452">
    <property type="entry name" value="SH3_domain"/>
</dbReference>
<dbReference type="EMBL" id="UYRS01000025">
    <property type="protein sequence ID" value="VDK20503.1"/>
    <property type="molecule type" value="Genomic_DNA"/>
</dbReference>
<dbReference type="InterPro" id="IPR043539">
    <property type="entry name" value="Grb2-like"/>
</dbReference>
<dbReference type="PROSITE" id="PS50002">
    <property type="entry name" value="SH3"/>
    <property type="match status" value="1"/>
</dbReference>
<dbReference type="Pfam" id="PF00018">
    <property type="entry name" value="SH3_1"/>
    <property type="match status" value="1"/>
</dbReference>
<dbReference type="SUPFAM" id="SSF50044">
    <property type="entry name" value="SH3-domain"/>
    <property type="match status" value="1"/>
</dbReference>
<dbReference type="PANTHER" id="PTHR46037">
    <property type="entry name" value="PROTEIN ENHANCER OF SEVENLESS 2B"/>
    <property type="match status" value="1"/>
</dbReference>